<dbReference type="EMBL" id="JBGCBD010000002">
    <property type="protein sequence ID" value="MEY9813873.1"/>
    <property type="molecule type" value="Genomic_DNA"/>
</dbReference>
<evidence type="ECO:0000313" key="1">
    <source>
        <dbReference type="EMBL" id="MEY9813873.1"/>
    </source>
</evidence>
<accession>A0ACC6UQV7</accession>
<comment type="caution">
    <text evidence="1">The sequence shown here is derived from an EMBL/GenBank/DDBJ whole genome shotgun (WGS) entry which is preliminary data.</text>
</comment>
<gene>
    <name evidence="1" type="ORF">RKD21_004130</name>
</gene>
<protein>
    <submittedName>
        <fullName evidence="1">Uncharacterized protein</fullName>
    </submittedName>
</protein>
<dbReference type="Proteomes" id="UP001565447">
    <property type="component" value="Unassembled WGS sequence"/>
</dbReference>
<sequence length="178" mass="19005">MRTTGHRRFIAAAATTTAALTLIGAPVQRRRLLAVAAALVVASGCSSQDDEAPSSSASESYDGAREAVEAYVRALNSRSVTGLISVGGVEDAEWSRQEAERILADRGGRGWKIKDVRIRRDMGPDVGSARLLAEDRAGKPLRDTFTVTREKGAWHLTVFTGQPAEPGKESAATDEPRS</sequence>
<organism evidence="1 2">
    <name type="scientific">Streptomyces albogriseolus</name>
    <dbReference type="NCBI Taxonomy" id="1887"/>
    <lineage>
        <taxon>Bacteria</taxon>
        <taxon>Bacillati</taxon>
        <taxon>Actinomycetota</taxon>
        <taxon>Actinomycetes</taxon>
        <taxon>Kitasatosporales</taxon>
        <taxon>Streptomycetaceae</taxon>
        <taxon>Streptomyces</taxon>
        <taxon>Streptomyces albogriseolus group</taxon>
    </lineage>
</organism>
<reference evidence="1" key="1">
    <citation type="submission" date="2024-07" db="EMBL/GenBank/DDBJ databases">
        <title>Genome sequencing of plant associated microbes to promote plant fitness in Sorghum bicolor and Oryza sativa.</title>
        <authorList>
            <person name="Coleman-Derr D."/>
        </authorList>
    </citation>
    <scope>NUCLEOTIDE SEQUENCE</scope>
    <source>
        <strain evidence="1">SAI-173</strain>
    </source>
</reference>
<name>A0ACC6UQV7_STRAO</name>
<proteinExistence type="predicted"/>
<evidence type="ECO:0000313" key="2">
    <source>
        <dbReference type="Proteomes" id="UP001565447"/>
    </source>
</evidence>
<keyword evidence="2" id="KW-1185">Reference proteome</keyword>